<evidence type="ECO:0000313" key="3">
    <source>
        <dbReference type="Proteomes" id="UP001501721"/>
    </source>
</evidence>
<organism evidence="2 3">
    <name type="scientific">Streptomyces graminearus</name>
    <dbReference type="NCBI Taxonomy" id="284030"/>
    <lineage>
        <taxon>Bacteria</taxon>
        <taxon>Bacillati</taxon>
        <taxon>Actinomycetota</taxon>
        <taxon>Actinomycetes</taxon>
        <taxon>Kitasatosporales</taxon>
        <taxon>Streptomycetaceae</taxon>
        <taxon>Streptomyces</taxon>
    </lineage>
</organism>
<accession>A0ABP5XV67</accession>
<feature type="compositionally biased region" description="Low complexity" evidence="1">
    <location>
        <begin position="39"/>
        <end position="72"/>
    </location>
</feature>
<gene>
    <name evidence="2" type="ORF">GCM10010422_00840</name>
</gene>
<evidence type="ECO:0000256" key="1">
    <source>
        <dbReference type="SAM" id="MobiDB-lite"/>
    </source>
</evidence>
<evidence type="ECO:0008006" key="4">
    <source>
        <dbReference type="Google" id="ProtNLM"/>
    </source>
</evidence>
<reference evidence="3" key="1">
    <citation type="journal article" date="2019" name="Int. J. Syst. Evol. Microbiol.">
        <title>The Global Catalogue of Microorganisms (GCM) 10K type strain sequencing project: providing services to taxonomists for standard genome sequencing and annotation.</title>
        <authorList>
            <consortium name="The Broad Institute Genomics Platform"/>
            <consortium name="The Broad Institute Genome Sequencing Center for Infectious Disease"/>
            <person name="Wu L."/>
            <person name="Ma J."/>
        </authorList>
    </citation>
    <scope>NUCLEOTIDE SEQUENCE [LARGE SCALE GENOMIC DNA]</scope>
    <source>
        <strain evidence="3">JCM 6923</strain>
    </source>
</reference>
<proteinExistence type="predicted"/>
<dbReference type="EMBL" id="BAAATL010000001">
    <property type="protein sequence ID" value="GAA2464304.1"/>
    <property type="molecule type" value="Genomic_DNA"/>
</dbReference>
<sequence length="72" mass="7604">MTETTDTRELRGEVRDFLAEERARGTVLGRPDSWLTGWDPDSAAGSPRAAGSAWRCRPDTGAAGADSPPASS</sequence>
<keyword evidence="3" id="KW-1185">Reference proteome</keyword>
<comment type="caution">
    <text evidence="2">The sequence shown here is derived from an EMBL/GenBank/DDBJ whole genome shotgun (WGS) entry which is preliminary data.</text>
</comment>
<name>A0ABP5XV67_9ACTN</name>
<protein>
    <recommendedName>
        <fullName evidence="4">Acyl-CoA dehydrogenase</fullName>
    </recommendedName>
</protein>
<dbReference type="RefSeq" id="WP_346081789.1">
    <property type="nucleotide sequence ID" value="NZ_BAAATL010000001.1"/>
</dbReference>
<feature type="region of interest" description="Disordered" evidence="1">
    <location>
        <begin position="29"/>
        <end position="72"/>
    </location>
</feature>
<dbReference type="Proteomes" id="UP001501721">
    <property type="component" value="Unassembled WGS sequence"/>
</dbReference>
<evidence type="ECO:0000313" key="2">
    <source>
        <dbReference type="EMBL" id="GAA2464304.1"/>
    </source>
</evidence>